<dbReference type="PROSITE" id="PS50893">
    <property type="entry name" value="ABC_TRANSPORTER_2"/>
    <property type="match status" value="1"/>
</dbReference>
<comment type="function">
    <text evidence="8">ABC transporter involved in fatty acid import. Transmembrane domains (TMD) form a pore in the membrane and the ATP-binding domain (NBD) is responsible for energy generation.</text>
</comment>
<dbReference type="SUPFAM" id="SSF90123">
    <property type="entry name" value="ABC transporter transmembrane region"/>
    <property type="match status" value="1"/>
</dbReference>
<dbReference type="CDD" id="cd18547">
    <property type="entry name" value="ABC_6TM_Tm288_like"/>
    <property type="match status" value="1"/>
</dbReference>
<dbReference type="PROSITE" id="PS00211">
    <property type="entry name" value="ABC_TRANSPORTER_1"/>
    <property type="match status" value="1"/>
</dbReference>
<dbReference type="GO" id="GO:0005886">
    <property type="term" value="C:plasma membrane"/>
    <property type="evidence" value="ECO:0007669"/>
    <property type="project" value="UniProtKB-SubCell"/>
</dbReference>
<keyword evidence="6 12" id="KW-1133">Transmembrane helix</keyword>
<dbReference type="AlphaFoldDB" id="A0A919FFR8"/>
<evidence type="ECO:0000259" key="13">
    <source>
        <dbReference type="PROSITE" id="PS50893"/>
    </source>
</evidence>
<gene>
    <name evidence="15" type="ORF">GCM10018781_14990</name>
</gene>
<evidence type="ECO:0000256" key="11">
    <source>
        <dbReference type="SAM" id="MobiDB-lite"/>
    </source>
</evidence>
<dbReference type="InterPro" id="IPR039421">
    <property type="entry name" value="Type_1_exporter"/>
</dbReference>
<comment type="similarity">
    <text evidence="9">Belongs to the ABC transporter superfamily. Lipid exporter (TC 3.A.1.106) family.</text>
</comment>
<keyword evidence="4" id="KW-0547">Nucleotide-binding</keyword>
<evidence type="ECO:0000256" key="1">
    <source>
        <dbReference type="ARBA" id="ARBA00004651"/>
    </source>
</evidence>
<feature type="compositionally biased region" description="Gly residues" evidence="11">
    <location>
        <begin position="61"/>
        <end position="71"/>
    </location>
</feature>
<dbReference type="CDD" id="cd03254">
    <property type="entry name" value="ABCC_Glucan_exporter_like"/>
    <property type="match status" value="1"/>
</dbReference>
<dbReference type="PANTHER" id="PTHR43394">
    <property type="entry name" value="ATP-DEPENDENT PERMEASE MDL1, MITOCHONDRIAL"/>
    <property type="match status" value="1"/>
</dbReference>
<dbReference type="Gene3D" id="3.40.50.300">
    <property type="entry name" value="P-loop containing nucleotide triphosphate hydrolases"/>
    <property type="match status" value="1"/>
</dbReference>
<dbReference type="InterPro" id="IPR011527">
    <property type="entry name" value="ABC1_TM_dom"/>
</dbReference>
<proteinExistence type="inferred from homology"/>
<feature type="transmembrane region" description="Helical" evidence="12">
    <location>
        <begin position="256"/>
        <end position="283"/>
    </location>
</feature>
<evidence type="ECO:0000256" key="4">
    <source>
        <dbReference type="ARBA" id="ARBA00022741"/>
    </source>
</evidence>
<evidence type="ECO:0000256" key="6">
    <source>
        <dbReference type="ARBA" id="ARBA00022989"/>
    </source>
</evidence>
<dbReference type="PROSITE" id="PS50929">
    <property type="entry name" value="ABC_TM1F"/>
    <property type="match status" value="1"/>
</dbReference>
<dbReference type="GO" id="GO:0016887">
    <property type="term" value="F:ATP hydrolysis activity"/>
    <property type="evidence" value="ECO:0007669"/>
    <property type="project" value="InterPro"/>
</dbReference>
<dbReference type="Gene3D" id="1.20.1560.10">
    <property type="entry name" value="ABC transporter type 1, transmembrane domain"/>
    <property type="match status" value="1"/>
</dbReference>
<feature type="domain" description="ABC transporter" evidence="13">
    <location>
        <begin position="454"/>
        <end position="689"/>
    </location>
</feature>
<evidence type="ECO:0000313" key="15">
    <source>
        <dbReference type="EMBL" id="GHH64244.1"/>
    </source>
</evidence>
<dbReference type="EMBL" id="BNBO01000005">
    <property type="protein sequence ID" value="GHH64244.1"/>
    <property type="molecule type" value="Genomic_DNA"/>
</dbReference>
<evidence type="ECO:0000256" key="8">
    <source>
        <dbReference type="ARBA" id="ARBA00055053"/>
    </source>
</evidence>
<evidence type="ECO:0000256" key="10">
    <source>
        <dbReference type="ARBA" id="ARBA00071747"/>
    </source>
</evidence>
<evidence type="ECO:0000259" key="14">
    <source>
        <dbReference type="PROSITE" id="PS50929"/>
    </source>
</evidence>
<keyword evidence="5 15" id="KW-0067">ATP-binding</keyword>
<dbReference type="InterPro" id="IPR027417">
    <property type="entry name" value="P-loop_NTPase"/>
</dbReference>
<protein>
    <recommendedName>
        <fullName evidence="10">Fatty acid ABC transporter ATP-binding/permease protein</fullName>
    </recommendedName>
</protein>
<keyword evidence="2" id="KW-0813">Transport</keyword>
<evidence type="ECO:0000256" key="3">
    <source>
        <dbReference type="ARBA" id="ARBA00022692"/>
    </source>
</evidence>
<keyword evidence="16" id="KW-1185">Reference proteome</keyword>
<keyword evidence="7 12" id="KW-0472">Membrane</keyword>
<dbReference type="GO" id="GO:0005524">
    <property type="term" value="F:ATP binding"/>
    <property type="evidence" value="ECO:0007669"/>
    <property type="project" value="UniProtKB-KW"/>
</dbReference>
<dbReference type="PANTHER" id="PTHR43394:SF1">
    <property type="entry name" value="ATP-BINDING CASSETTE SUB-FAMILY B MEMBER 10, MITOCHONDRIAL"/>
    <property type="match status" value="1"/>
</dbReference>
<dbReference type="InterPro" id="IPR017871">
    <property type="entry name" value="ABC_transporter-like_CS"/>
</dbReference>
<feature type="region of interest" description="Disordered" evidence="11">
    <location>
        <begin position="1"/>
        <end position="74"/>
    </location>
</feature>
<dbReference type="Proteomes" id="UP000617734">
    <property type="component" value="Unassembled WGS sequence"/>
</dbReference>
<dbReference type="SUPFAM" id="SSF52540">
    <property type="entry name" value="P-loop containing nucleoside triphosphate hydrolases"/>
    <property type="match status" value="1"/>
</dbReference>
<evidence type="ECO:0000256" key="2">
    <source>
        <dbReference type="ARBA" id="ARBA00022448"/>
    </source>
</evidence>
<feature type="transmembrane region" description="Helical" evidence="12">
    <location>
        <begin position="171"/>
        <end position="194"/>
    </location>
</feature>
<feature type="transmembrane region" description="Helical" evidence="12">
    <location>
        <begin position="94"/>
        <end position="113"/>
    </location>
</feature>
<evidence type="ECO:0000256" key="7">
    <source>
        <dbReference type="ARBA" id="ARBA00023136"/>
    </source>
</evidence>
<evidence type="ECO:0000256" key="12">
    <source>
        <dbReference type="SAM" id="Phobius"/>
    </source>
</evidence>
<name>A0A919FFR8_9ACTN</name>
<dbReference type="Pfam" id="PF00005">
    <property type="entry name" value="ABC_tran"/>
    <property type="match status" value="1"/>
</dbReference>
<organism evidence="15 16">
    <name type="scientific">Kitasatospora indigofera</name>
    <dbReference type="NCBI Taxonomy" id="67307"/>
    <lineage>
        <taxon>Bacteria</taxon>
        <taxon>Bacillati</taxon>
        <taxon>Actinomycetota</taxon>
        <taxon>Actinomycetes</taxon>
        <taxon>Kitasatosporales</taxon>
        <taxon>Streptomycetaceae</taxon>
        <taxon>Kitasatospora</taxon>
    </lineage>
</organism>
<comment type="caution">
    <text evidence="15">The sequence shown here is derived from an EMBL/GenBank/DDBJ whole genome shotgun (WGS) entry which is preliminary data.</text>
</comment>
<dbReference type="GO" id="GO:0015421">
    <property type="term" value="F:ABC-type oligopeptide transporter activity"/>
    <property type="evidence" value="ECO:0007669"/>
    <property type="project" value="TreeGrafter"/>
</dbReference>
<dbReference type="InterPro" id="IPR003439">
    <property type="entry name" value="ABC_transporter-like_ATP-bd"/>
</dbReference>
<evidence type="ECO:0000313" key="16">
    <source>
        <dbReference type="Proteomes" id="UP000617734"/>
    </source>
</evidence>
<dbReference type="Pfam" id="PF00664">
    <property type="entry name" value="ABC_membrane"/>
    <property type="match status" value="1"/>
</dbReference>
<accession>A0A919FFR8</accession>
<dbReference type="InterPro" id="IPR036640">
    <property type="entry name" value="ABC1_TM_sf"/>
</dbReference>
<dbReference type="InterPro" id="IPR003593">
    <property type="entry name" value="AAA+_ATPase"/>
</dbReference>
<keyword evidence="3 12" id="KW-0812">Transmembrane</keyword>
<reference evidence="15" key="2">
    <citation type="submission" date="2020-09" db="EMBL/GenBank/DDBJ databases">
        <authorList>
            <person name="Sun Q."/>
            <person name="Ohkuma M."/>
        </authorList>
    </citation>
    <scope>NUCLEOTIDE SEQUENCE</scope>
    <source>
        <strain evidence="15">JCM 4646</strain>
    </source>
</reference>
<feature type="compositionally biased region" description="Gly residues" evidence="11">
    <location>
        <begin position="10"/>
        <end position="23"/>
    </location>
</feature>
<sequence length="699" mass="73519">MTTPMNKGPQDGGPGGEVPGGTGPAASGGANGATGSGAADGAAPKIAVSDSQTAAARRGPAGPGRFMGGQGAEKSMDFKGSGKRLLNLLRPERAAIVGVLGLGVLSIGCAVVGPKVLGNATDLIFAGVVGRQAPAGETKAQVLDGLRANGQGGVADMLNSVDFTPGQGMDFGAIGTVLLWVLAIYVASAVFGIVQGRIAANAIQRTVFRMRESVDAKLSRLPLSYFDKQPRGEVLSRVTNDIDNIAQSMQQTTGQVVNSTLTVVGVLAMMFWISPLLALIALISVPASIVVATKVGKRAQPQFVSQWKTTGQLNGHIEEMYTGHALVKVFGRQKESAETFREHNEALYASSFRAQFISGIIQPAMMLIGNLNYVLVAVVGGLRVASGALSIGDVQAFIQYSRQFSQPLTQVASMANLVQSGVASAERVFELLDAPEQSAEPVRPERPAELRGRVAFEDVAFRYDPEKPLIEDLSLKVEPGHTVAIVGPTGAGKTTLVNLLMRFYEVSSGTITLDGVDIAAMTREELRAGIGMVLQDTWLFGGTIAENIAYGADGGATREQIVEAAKAAHVDRFVRTLPDGYDTVIDDEGTGVSAGEKQLITIARAFLAEPSILVLDEATSSVDTRTEVLIQRAMARLRSGRTSFVIAHRLSTIRDADVILVMENGSIVEQGSHDDLIAVGGAYARLYKAQFAEAVAEVD</sequence>
<evidence type="ECO:0000256" key="5">
    <source>
        <dbReference type="ARBA" id="ARBA00022840"/>
    </source>
</evidence>
<reference evidence="15" key="1">
    <citation type="journal article" date="2014" name="Int. J. Syst. Evol. Microbiol.">
        <title>Complete genome sequence of Corynebacterium casei LMG S-19264T (=DSM 44701T), isolated from a smear-ripened cheese.</title>
        <authorList>
            <consortium name="US DOE Joint Genome Institute (JGI-PGF)"/>
            <person name="Walter F."/>
            <person name="Albersmeier A."/>
            <person name="Kalinowski J."/>
            <person name="Ruckert C."/>
        </authorList>
    </citation>
    <scope>NUCLEOTIDE SEQUENCE</scope>
    <source>
        <strain evidence="15">JCM 4646</strain>
    </source>
</reference>
<comment type="subcellular location">
    <subcellularLocation>
        <location evidence="1">Cell membrane</location>
        <topology evidence="1">Multi-pass membrane protein</topology>
    </subcellularLocation>
</comment>
<dbReference type="FunFam" id="3.40.50.300:FF:000287">
    <property type="entry name" value="Multidrug ABC transporter ATP-binding protein"/>
    <property type="match status" value="1"/>
</dbReference>
<feature type="domain" description="ABC transmembrane type-1" evidence="14">
    <location>
        <begin position="97"/>
        <end position="420"/>
    </location>
</feature>
<dbReference type="SMART" id="SM00382">
    <property type="entry name" value="AAA"/>
    <property type="match status" value="1"/>
</dbReference>
<evidence type="ECO:0000256" key="9">
    <source>
        <dbReference type="ARBA" id="ARBA00061644"/>
    </source>
</evidence>